<name>A0A0B7BIP5_9EUPU</name>
<feature type="signal peptide" evidence="1">
    <location>
        <begin position="1"/>
        <end position="16"/>
    </location>
</feature>
<keyword evidence="1" id="KW-0732">Signal</keyword>
<accession>A0A0B7BIP5</accession>
<gene>
    <name evidence="2" type="primary">ORF189968</name>
</gene>
<evidence type="ECO:0000256" key="1">
    <source>
        <dbReference type="SAM" id="SignalP"/>
    </source>
</evidence>
<dbReference type="EMBL" id="HACG01045897">
    <property type="protein sequence ID" value="CEK92762.1"/>
    <property type="molecule type" value="Transcribed_RNA"/>
</dbReference>
<feature type="chain" id="PRO_5002124716" evidence="1">
    <location>
        <begin position="17"/>
        <end position="59"/>
    </location>
</feature>
<evidence type="ECO:0000313" key="2">
    <source>
        <dbReference type="EMBL" id="CEK92762.1"/>
    </source>
</evidence>
<sequence length="59" mass="6548">MVTALISIGTLLIVTAKELLSLTVLNLELAVNTHAFHFPQSTEPCMSHECIPQHHHPVY</sequence>
<reference evidence="2" key="1">
    <citation type="submission" date="2014-12" db="EMBL/GenBank/DDBJ databases">
        <title>Insight into the proteome of Arion vulgaris.</title>
        <authorList>
            <person name="Aradska J."/>
            <person name="Bulat T."/>
            <person name="Smidak R."/>
            <person name="Sarate P."/>
            <person name="Gangsoo J."/>
            <person name="Sialana F."/>
            <person name="Bilban M."/>
            <person name="Lubec G."/>
        </authorList>
    </citation>
    <scope>NUCLEOTIDE SEQUENCE</scope>
    <source>
        <tissue evidence="2">Skin</tissue>
    </source>
</reference>
<dbReference type="AlphaFoldDB" id="A0A0B7BIP5"/>
<protein>
    <submittedName>
        <fullName evidence="2">Uncharacterized protein</fullName>
    </submittedName>
</protein>
<organism evidence="2">
    <name type="scientific">Arion vulgaris</name>
    <dbReference type="NCBI Taxonomy" id="1028688"/>
    <lineage>
        <taxon>Eukaryota</taxon>
        <taxon>Metazoa</taxon>
        <taxon>Spiralia</taxon>
        <taxon>Lophotrochozoa</taxon>
        <taxon>Mollusca</taxon>
        <taxon>Gastropoda</taxon>
        <taxon>Heterobranchia</taxon>
        <taxon>Euthyneura</taxon>
        <taxon>Panpulmonata</taxon>
        <taxon>Eupulmonata</taxon>
        <taxon>Stylommatophora</taxon>
        <taxon>Helicina</taxon>
        <taxon>Arionoidea</taxon>
        <taxon>Arionidae</taxon>
        <taxon>Arion</taxon>
    </lineage>
</organism>
<proteinExistence type="predicted"/>